<dbReference type="AlphaFoldDB" id="X1FA07"/>
<evidence type="ECO:0000256" key="1">
    <source>
        <dbReference type="SAM" id="MobiDB-lite"/>
    </source>
</evidence>
<name>X1FA07_9ZZZZ</name>
<protein>
    <submittedName>
        <fullName evidence="2">Uncharacterized protein</fullName>
    </submittedName>
</protein>
<proteinExistence type="predicted"/>
<comment type="caution">
    <text evidence="2">The sequence shown here is derived from an EMBL/GenBank/DDBJ whole genome shotgun (WGS) entry which is preliminary data.</text>
</comment>
<evidence type="ECO:0000313" key="2">
    <source>
        <dbReference type="EMBL" id="GAH41807.1"/>
    </source>
</evidence>
<sequence>MSGISFGNTGHVGSSDDLESKLSHLSEELERTFDRLGACIPVEVRSVEDLTNCIRDTEHFYLCPDHDLDHDQHHPTKLLG</sequence>
<feature type="region of interest" description="Disordered" evidence="1">
    <location>
        <begin position="1"/>
        <end position="21"/>
    </location>
</feature>
<gene>
    <name evidence="2" type="ORF">S03H2_23013</name>
</gene>
<reference evidence="2" key="1">
    <citation type="journal article" date="2014" name="Front. Microbiol.">
        <title>High frequency of phylogenetically diverse reductive dehalogenase-homologous genes in deep subseafloor sedimentary metagenomes.</title>
        <authorList>
            <person name="Kawai M."/>
            <person name="Futagami T."/>
            <person name="Toyoda A."/>
            <person name="Takaki Y."/>
            <person name="Nishi S."/>
            <person name="Hori S."/>
            <person name="Arai W."/>
            <person name="Tsubouchi T."/>
            <person name="Morono Y."/>
            <person name="Uchiyama I."/>
            <person name="Ito T."/>
            <person name="Fujiyama A."/>
            <person name="Inagaki F."/>
            <person name="Takami H."/>
        </authorList>
    </citation>
    <scope>NUCLEOTIDE SEQUENCE</scope>
    <source>
        <strain evidence="2">Expedition CK06-06</strain>
    </source>
</reference>
<accession>X1FA07</accession>
<organism evidence="2">
    <name type="scientific">marine sediment metagenome</name>
    <dbReference type="NCBI Taxonomy" id="412755"/>
    <lineage>
        <taxon>unclassified sequences</taxon>
        <taxon>metagenomes</taxon>
        <taxon>ecological metagenomes</taxon>
    </lineage>
</organism>
<dbReference type="EMBL" id="BARU01012489">
    <property type="protein sequence ID" value="GAH41807.1"/>
    <property type="molecule type" value="Genomic_DNA"/>
</dbReference>
<feature type="compositionally biased region" description="Polar residues" evidence="1">
    <location>
        <begin position="1"/>
        <end position="12"/>
    </location>
</feature>